<keyword evidence="6" id="KW-0472">Membrane</keyword>
<keyword evidence="6" id="KW-1133">Transmembrane helix</keyword>
<dbReference type="Gene3D" id="3.90.10.10">
    <property type="entry name" value="Cytochrome C3"/>
    <property type="match status" value="2"/>
</dbReference>
<reference evidence="9" key="1">
    <citation type="journal article" date="2020" name="mSystems">
        <title>Genome- and Community-Level Interaction Insights into Carbon Utilization and Element Cycling Functions of Hydrothermarchaeota in Hydrothermal Sediment.</title>
        <authorList>
            <person name="Zhou Z."/>
            <person name="Liu Y."/>
            <person name="Xu W."/>
            <person name="Pan J."/>
            <person name="Luo Z.H."/>
            <person name="Li M."/>
        </authorList>
    </citation>
    <scope>NUCLEOTIDE SEQUENCE [LARGE SCALE GENOMIC DNA]</scope>
    <source>
        <strain evidence="9">HyVt-233</strain>
    </source>
</reference>
<evidence type="ECO:0000256" key="3">
    <source>
        <dbReference type="ARBA" id="ARBA00022723"/>
    </source>
</evidence>
<evidence type="ECO:0000256" key="2">
    <source>
        <dbReference type="ARBA" id="ARBA00022617"/>
    </source>
</evidence>
<dbReference type="Pfam" id="PF02085">
    <property type="entry name" value="Cytochrom_CIII"/>
    <property type="match status" value="1"/>
</dbReference>
<keyword evidence="1" id="KW-0813">Transport</keyword>
<accession>A0A7C0Y4F1</accession>
<gene>
    <name evidence="9" type="ORF">ENG63_04880</name>
</gene>
<dbReference type="PANTHER" id="PTHR39425:SF1">
    <property type="entry name" value="CYTOCHROME C7-LIKE DOMAIN-CONTAINING PROTEIN"/>
    <property type="match status" value="1"/>
</dbReference>
<dbReference type="NCBIfam" id="NF041781">
    <property type="entry name" value="mnquin_red_QrcA"/>
    <property type="match status" value="1"/>
</dbReference>
<feature type="domain" description="Class III cytochrome C" evidence="7">
    <location>
        <begin position="42"/>
        <end position="97"/>
    </location>
</feature>
<keyword evidence="2" id="KW-0349">Heme</keyword>
<dbReference type="InterPro" id="IPR053547">
    <property type="entry name" value="Multiheme_cyt_c_menaq_reduct"/>
</dbReference>
<dbReference type="GO" id="GO:0046872">
    <property type="term" value="F:metal ion binding"/>
    <property type="evidence" value="ECO:0007669"/>
    <property type="project" value="UniProtKB-KW"/>
</dbReference>
<keyword evidence="3" id="KW-0479">Metal-binding</keyword>
<evidence type="ECO:0000256" key="6">
    <source>
        <dbReference type="SAM" id="Phobius"/>
    </source>
</evidence>
<evidence type="ECO:0000259" key="8">
    <source>
        <dbReference type="Pfam" id="PF14522"/>
    </source>
</evidence>
<dbReference type="Pfam" id="PF14522">
    <property type="entry name" value="Cytochrome_C7"/>
    <property type="match status" value="1"/>
</dbReference>
<evidence type="ECO:0000256" key="4">
    <source>
        <dbReference type="ARBA" id="ARBA00022982"/>
    </source>
</evidence>
<organism evidence="9">
    <name type="scientific">Desulfofervidus auxilii</name>
    <dbReference type="NCBI Taxonomy" id="1621989"/>
    <lineage>
        <taxon>Bacteria</taxon>
        <taxon>Pseudomonadati</taxon>
        <taxon>Thermodesulfobacteriota</taxon>
        <taxon>Candidatus Desulfofervidia</taxon>
        <taxon>Candidatus Desulfofervidales</taxon>
        <taxon>Candidatus Desulfofervidaceae</taxon>
        <taxon>Candidatus Desulfofervidus</taxon>
    </lineage>
</organism>
<dbReference type="GO" id="GO:0020037">
    <property type="term" value="F:heme binding"/>
    <property type="evidence" value="ECO:0007669"/>
    <property type="project" value="InterPro"/>
</dbReference>
<dbReference type="CDD" id="cd08168">
    <property type="entry name" value="Cytochrom_C3"/>
    <property type="match status" value="1"/>
</dbReference>
<dbReference type="InterPro" id="IPR036280">
    <property type="entry name" value="Multihaem_cyt_sf"/>
</dbReference>
<feature type="transmembrane region" description="Helical" evidence="6">
    <location>
        <begin position="12"/>
        <end position="29"/>
    </location>
</feature>
<evidence type="ECO:0000313" key="9">
    <source>
        <dbReference type="EMBL" id="HDD44178.1"/>
    </source>
</evidence>
<name>A0A7C0Y4F1_DESA2</name>
<evidence type="ECO:0000256" key="1">
    <source>
        <dbReference type="ARBA" id="ARBA00022448"/>
    </source>
</evidence>
<sequence>MGQNNEKNLGWAPFVIGFILAFCVGWIFFGKHFAVPPLYGKLHQPVLFSHEVHTESAGMTCEDCHYLEPNGTWSGIPRLDKCIECHEEPQGETKAEIEFIKNYVEPRKEIPWLVYSRQPKNVFFSHAAHLKIARFECKVCHKDLGYNDKPPVYVYSRLSKYPQNYVIVMEDCMRCHKKFDAPNYCFTCHK</sequence>
<evidence type="ECO:0000256" key="5">
    <source>
        <dbReference type="ARBA" id="ARBA00023004"/>
    </source>
</evidence>
<dbReference type="AlphaFoldDB" id="A0A7C0Y4F1"/>
<comment type="caution">
    <text evidence="9">The sequence shown here is derived from an EMBL/GenBank/DDBJ whole genome shotgun (WGS) entry which is preliminary data.</text>
</comment>
<protein>
    <submittedName>
        <fullName evidence="9">Cytochrome C</fullName>
    </submittedName>
</protein>
<keyword evidence="4" id="KW-0249">Electron transport</keyword>
<evidence type="ECO:0000259" key="7">
    <source>
        <dbReference type="Pfam" id="PF02085"/>
    </source>
</evidence>
<dbReference type="InterPro" id="IPR020942">
    <property type="entry name" value="Cyt_c_III_dom"/>
</dbReference>
<dbReference type="GO" id="GO:0009055">
    <property type="term" value="F:electron transfer activity"/>
    <property type="evidence" value="ECO:0007669"/>
    <property type="project" value="InterPro"/>
</dbReference>
<keyword evidence="5" id="KW-0408">Iron</keyword>
<dbReference type="EMBL" id="DRBS01000189">
    <property type="protein sequence ID" value="HDD44178.1"/>
    <property type="molecule type" value="Genomic_DNA"/>
</dbReference>
<dbReference type="SUPFAM" id="SSF48695">
    <property type="entry name" value="Multiheme cytochromes"/>
    <property type="match status" value="1"/>
</dbReference>
<feature type="domain" description="Cytochrome c7-like" evidence="8">
    <location>
        <begin position="122"/>
        <end position="190"/>
    </location>
</feature>
<dbReference type="InterPro" id="IPR029467">
    <property type="entry name" value="Cyt_c7-like"/>
</dbReference>
<proteinExistence type="predicted"/>
<dbReference type="Proteomes" id="UP000886289">
    <property type="component" value="Unassembled WGS sequence"/>
</dbReference>
<dbReference type="PANTHER" id="PTHR39425">
    <property type="entry name" value="LIPOPROTEIN CYTOCHROME C"/>
    <property type="match status" value="1"/>
</dbReference>
<keyword evidence="6" id="KW-0812">Transmembrane</keyword>